<dbReference type="InterPro" id="IPR023214">
    <property type="entry name" value="HAD_sf"/>
</dbReference>
<dbReference type="CDD" id="cd07516">
    <property type="entry name" value="HAD_Pase"/>
    <property type="match status" value="1"/>
</dbReference>
<reference evidence="6 7" key="1">
    <citation type="submission" date="2014-06" db="EMBL/GenBank/DDBJ databases">
        <title>Whole Genome Sequences of Three Symbiotic Endozoicomonas Bacteria.</title>
        <authorList>
            <person name="Neave M.J."/>
            <person name="Apprill A."/>
            <person name="Voolstra C.R."/>
        </authorList>
    </citation>
    <scope>NUCLEOTIDE SEQUENCE [LARGE SCALE GENOMIC DNA]</scope>
    <source>
        <strain evidence="6 7">DSM 22380</strain>
    </source>
</reference>
<dbReference type="Pfam" id="PF08282">
    <property type="entry name" value="Hydrolase_3"/>
    <property type="match status" value="1"/>
</dbReference>
<dbReference type="EMBL" id="JOJP01000001">
    <property type="protein sequence ID" value="KEI72486.1"/>
    <property type="molecule type" value="Genomic_DNA"/>
</dbReference>
<evidence type="ECO:0000256" key="5">
    <source>
        <dbReference type="ARBA" id="ARBA00034778"/>
    </source>
</evidence>
<dbReference type="eggNOG" id="COG0561">
    <property type="taxonomic scope" value="Bacteria"/>
</dbReference>
<keyword evidence="7" id="KW-1185">Reference proteome</keyword>
<evidence type="ECO:0000256" key="2">
    <source>
        <dbReference type="ARBA" id="ARBA00022723"/>
    </source>
</evidence>
<dbReference type="PROSITE" id="PS01228">
    <property type="entry name" value="COF_1"/>
    <property type="match status" value="1"/>
</dbReference>
<dbReference type="SFLD" id="SFLDS00003">
    <property type="entry name" value="Haloacid_Dehalogenase"/>
    <property type="match status" value="1"/>
</dbReference>
<comment type="caution">
    <text evidence="6">The sequence shown here is derived from an EMBL/GenBank/DDBJ whole genome shotgun (WGS) entry which is preliminary data.</text>
</comment>
<dbReference type="InterPro" id="IPR000150">
    <property type="entry name" value="Cof"/>
</dbReference>
<dbReference type="NCBIfam" id="TIGR01484">
    <property type="entry name" value="HAD-SF-IIB"/>
    <property type="match status" value="1"/>
</dbReference>
<evidence type="ECO:0000256" key="1">
    <source>
        <dbReference type="ARBA" id="ARBA00001946"/>
    </source>
</evidence>
<dbReference type="AlphaFoldDB" id="A0A081KEB0"/>
<accession>A0A081KEB0</accession>
<dbReference type="Gene3D" id="3.40.50.1000">
    <property type="entry name" value="HAD superfamily/HAD-like"/>
    <property type="match status" value="1"/>
</dbReference>
<dbReference type="PROSITE" id="PS01229">
    <property type="entry name" value="COF_2"/>
    <property type="match status" value="1"/>
</dbReference>
<evidence type="ECO:0000256" key="4">
    <source>
        <dbReference type="ARBA" id="ARBA00022842"/>
    </source>
</evidence>
<dbReference type="PANTHER" id="PTHR47267">
    <property type="match status" value="1"/>
</dbReference>
<comment type="cofactor">
    <cofactor evidence="1">
        <name>Mg(2+)</name>
        <dbReference type="ChEBI" id="CHEBI:18420"/>
    </cofactor>
</comment>
<dbReference type="STRING" id="305900.GV64_18685"/>
<gene>
    <name evidence="6" type="ORF">GV64_18685</name>
</gene>
<evidence type="ECO:0000256" key="3">
    <source>
        <dbReference type="ARBA" id="ARBA00022801"/>
    </source>
</evidence>
<dbReference type="SFLD" id="SFLDG01140">
    <property type="entry name" value="C2.B:_Phosphomannomutase_and_P"/>
    <property type="match status" value="1"/>
</dbReference>
<dbReference type="GO" id="GO:0000287">
    <property type="term" value="F:magnesium ion binding"/>
    <property type="evidence" value="ECO:0007669"/>
    <property type="project" value="UniProtKB-ARBA"/>
</dbReference>
<dbReference type="GO" id="GO:0016791">
    <property type="term" value="F:phosphatase activity"/>
    <property type="evidence" value="ECO:0007669"/>
    <property type="project" value="UniProtKB-ARBA"/>
</dbReference>
<dbReference type="InterPro" id="IPR036412">
    <property type="entry name" value="HAD-like_sf"/>
</dbReference>
<name>A0A081KEB0_9GAMM</name>
<evidence type="ECO:0000313" key="6">
    <source>
        <dbReference type="EMBL" id="KEI72486.1"/>
    </source>
</evidence>
<dbReference type="NCBIfam" id="TIGR00099">
    <property type="entry name" value="Cof-subfamily"/>
    <property type="match status" value="1"/>
</dbReference>
<dbReference type="Proteomes" id="UP000027997">
    <property type="component" value="Unassembled WGS sequence"/>
</dbReference>
<sequence length="267" mass="29908">MYPVVVSDLDGTLLNKQHELSPRTRDVICRLSEKGIKFIFATGRHYQDVEQIRAQLGVDMYLITSNGARVHNPQGEMIIQHDITPELVHPLLALRKPFEDKVHTNVYKGEQWMVEVEHEDLHAFSKESGFTYHLADFDSVDTSAIQKVFFVAESHADLLPLSDQARELYGDQLYMTYSLPECFEIMAPGVCKGTALEEVLKLKGYGLQDAIAFGDGMNDVEMLSMVGNGVVMGNADPALVNSLLGYERIGHCDDHAVAEYLARLYSL</sequence>
<evidence type="ECO:0000313" key="7">
    <source>
        <dbReference type="Proteomes" id="UP000027997"/>
    </source>
</evidence>
<dbReference type="Gene3D" id="3.30.1240.10">
    <property type="match status" value="1"/>
</dbReference>
<organism evidence="6 7">
    <name type="scientific">Endozoicomonas elysicola</name>
    <dbReference type="NCBI Taxonomy" id="305900"/>
    <lineage>
        <taxon>Bacteria</taxon>
        <taxon>Pseudomonadati</taxon>
        <taxon>Pseudomonadota</taxon>
        <taxon>Gammaproteobacteria</taxon>
        <taxon>Oceanospirillales</taxon>
        <taxon>Endozoicomonadaceae</taxon>
        <taxon>Endozoicomonas</taxon>
    </lineage>
</organism>
<dbReference type="PANTHER" id="PTHR47267:SF4">
    <property type="entry name" value="PYRIDOXAL PHOSPHATE PHOSPHATASE YIGL"/>
    <property type="match status" value="1"/>
</dbReference>
<protein>
    <recommendedName>
        <fullName evidence="8">Hydrolase</fullName>
    </recommendedName>
</protein>
<dbReference type="SUPFAM" id="SSF56784">
    <property type="entry name" value="HAD-like"/>
    <property type="match status" value="1"/>
</dbReference>
<dbReference type="InterPro" id="IPR006379">
    <property type="entry name" value="HAD-SF_hydro_IIB"/>
</dbReference>
<dbReference type="RefSeq" id="WP_020584836.1">
    <property type="nucleotide sequence ID" value="NZ_JOJP01000001.1"/>
</dbReference>
<proteinExistence type="inferred from homology"/>
<keyword evidence="2" id="KW-0479">Metal-binding</keyword>
<keyword evidence="3" id="KW-0378">Hydrolase</keyword>
<evidence type="ECO:0008006" key="8">
    <source>
        <dbReference type="Google" id="ProtNLM"/>
    </source>
</evidence>
<keyword evidence="4" id="KW-0460">Magnesium</keyword>
<comment type="similarity">
    <text evidence="5">Belongs to the HAD-like hydrolase superfamily. Cof family.</text>
</comment>